<accession>A0A0K9PJ14</accession>
<dbReference type="InterPro" id="IPR011989">
    <property type="entry name" value="ARM-like"/>
</dbReference>
<proteinExistence type="predicted"/>
<feature type="domain" description="U-box" evidence="3">
    <location>
        <begin position="77"/>
        <end position="356"/>
    </location>
</feature>
<dbReference type="OMA" id="CEENAPE"/>
<evidence type="ECO:0000256" key="1">
    <source>
        <dbReference type="ARBA" id="ARBA00022786"/>
    </source>
</evidence>
<evidence type="ECO:0000256" key="2">
    <source>
        <dbReference type="PROSITE-ProRule" id="PRU00259"/>
    </source>
</evidence>
<feature type="repeat" description="ARM" evidence="2">
    <location>
        <begin position="117"/>
        <end position="159"/>
    </location>
</feature>
<gene>
    <name evidence="4" type="ORF">ZOSMA_222G00080</name>
</gene>
<dbReference type="SUPFAM" id="SSF48371">
    <property type="entry name" value="ARM repeat"/>
    <property type="match status" value="1"/>
</dbReference>
<dbReference type="GO" id="GO:0005737">
    <property type="term" value="C:cytoplasm"/>
    <property type="evidence" value="ECO:0000318"/>
    <property type="project" value="GO_Central"/>
</dbReference>
<dbReference type="OrthoDB" id="7537227at2759"/>
<dbReference type="Proteomes" id="UP000036987">
    <property type="component" value="Unassembled WGS sequence"/>
</dbReference>
<dbReference type="PROSITE" id="PS50176">
    <property type="entry name" value="ARM_REPEAT"/>
    <property type="match status" value="1"/>
</dbReference>
<protein>
    <submittedName>
        <fullName evidence="4">U-box domain-containing protein</fullName>
    </submittedName>
</protein>
<reference evidence="5" key="1">
    <citation type="journal article" date="2016" name="Nature">
        <title>The genome of the seagrass Zostera marina reveals angiosperm adaptation to the sea.</title>
        <authorList>
            <person name="Olsen J.L."/>
            <person name="Rouze P."/>
            <person name="Verhelst B."/>
            <person name="Lin Y.-C."/>
            <person name="Bayer T."/>
            <person name="Collen J."/>
            <person name="Dattolo E."/>
            <person name="De Paoli E."/>
            <person name="Dittami S."/>
            <person name="Maumus F."/>
            <person name="Michel G."/>
            <person name="Kersting A."/>
            <person name="Lauritano C."/>
            <person name="Lohaus R."/>
            <person name="Toepel M."/>
            <person name="Tonon T."/>
            <person name="Vanneste K."/>
            <person name="Amirebrahimi M."/>
            <person name="Brakel J."/>
            <person name="Bostroem C."/>
            <person name="Chovatia M."/>
            <person name="Grimwood J."/>
            <person name="Jenkins J.W."/>
            <person name="Jueterbock A."/>
            <person name="Mraz A."/>
            <person name="Stam W.T."/>
            <person name="Tice H."/>
            <person name="Bornberg-Bauer E."/>
            <person name="Green P.J."/>
            <person name="Pearson G.A."/>
            <person name="Procaccini G."/>
            <person name="Duarte C.M."/>
            <person name="Schmutz J."/>
            <person name="Reusch T.B.H."/>
            <person name="Van de Peer Y."/>
        </authorList>
    </citation>
    <scope>NUCLEOTIDE SEQUENCE [LARGE SCALE GENOMIC DNA]</scope>
    <source>
        <strain evidence="5">cv. Finnish</strain>
    </source>
</reference>
<organism evidence="4 5">
    <name type="scientific">Zostera marina</name>
    <name type="common">Eelgrass</name>
    <dbReference type="NCBI Taxonomy" id="29655"/>
    <lineage>
        <taxon>Eukaryota</taxon>
        <taxon>Viridiplantae</taxon>
        <taxon>Streptophyta</taxon>
        <taxon>Embryophyta</taxon>
        <taxon>Tracheophyta</taxon>
        <taxon>Spermatophyta</taxon>
        <taxon>Magnoliopsida</taxon>
        <taxon>Liliopsida</taxon>
        <taxon>Zosteraceae</taxon>
        <taxon>Zostera</taxon>
    </lineage>
</organism>
<dbReference type="InterPro" id="IPR016024">
    <property type="entry name" value="ARM-type_fold"/>
</dbReference>
<dbReference type="Pfam" id="PF25598">
    <property type="entry name" value="ARM_PUB"/>
    <property type="match status" value="1"/>
</dbReference>
<dbReference type="PANTHER" id="PTHR23315">
    <property type="entry name" value="U BOX DOMAIN-CONTAINING"/>
    <property type="match status" value="1"/>
</dbReference>
<comment type="caution">
    <text evidence="4">The sequence shown here is derived from an EMBL/GenBank/DDBJ whole genome shotgun (WGS) entry which is preliminary data.</text>
</comment>
<dbReference type="GO" id="GO:0005634">
    <property type="term" value="C:nucleus"/>
    <property type="evidence" value="ECO:0000318"/>
    <property type="project" value="GO_Central"/>
</dbReference>
<name>A0A0K9PJ14_ZOSMR</name>
<dbReference type="AlphaFoldDB" id="A0A0K9PJ14"/>
<dbReference type="Gene3D" id="1.25.10.10">
    <property type="entry name" value="Leucine-rich Repeat Variant"/>
    <property type="match status" value="2"/>
</dbReference>
<dbReference type="PANTHER" id="PTHR23315:SF346">
    <property type="entry name" value="(WILD MALAYSIAN BANANA) HYPOTHETICAL PROTEIN"/>
    <property type="match status" value="1"/>
</dbReference>
<sequence>MGNVDEEMCSTDHIRMIKYMNRTFSNCSTNSESSSVAFSECNSDRSGEFTVTAISSQLNLGNLPSTTSDLYSDSVVDSLIADLSDESGLDTQLRAARDLRLLAKHSPENRIRIARAGAVRPLVVLISSPNREVQEQGVTAILNLSLCEENAPEIASAGAIRGLIIALKTGTSIARENAAIALQRLGQSADLRAAIGLSGAIPPLVSLLETGSLRGKKDAATALYTLCSSSKENKTRAVQAGIIRSLLEMMADEESRMVDKAAYVLAAVIGVSSAKKKVVEEDGIPVLVEILETGNHKQKEIVVDLLLQICQESGGYQSKVVKEGALPSLIGLSQSGTSRARNKAELLVNLLRKRSSSFQ</sequence>
<keyword evidence="5" id="KW-1185">Reference proteome</keyword>
<evidence type="ECO:0000259" key="3">
    <source>
        <dbReference type="Pfam" id="PF25598"/>
    </source>
</evidence>
<evidence type="ECO:0000313" key="4">
    <source>
        <dbReference type="EMBL" id="KMZ69063.1"/>
    </source>
</evidence>
<dbReference type="InterPro" id="IPR000225">
    <property type="entry name" value="Armadillo"/>
</dbReference>
<dbReference type="SMART" id="SM00185">
    <property type="entry name" value="ARM"/>
    <property type="match status" value="5"/>
</dbReference>
<dbReference type="InterPro" id="IPR058678">
    <property type="entry name" value="ARM_PUB"/>
</dbReference>
<evidence type="ECO:0000313" key="5">
    <source>
        <dbReference type="Proteomes" id="UP000036987"/>
    </source>
</evidence>
<dbReference type="EMBL" id="LFYR01000791">
    <property type="protein sequence ID" value="KMZ69063.1"/>
    <property type="molecule type" value="Genomic_DNA"/>
</dbReference>
<keyword evidence="1" id="KW-0833">Ubl conjugation pathway</keyword>